<gene>
    <name evidence="3" type="ORF">KIPB_013300</name>
</gene>
<feature type="compositionally biased region" description="Basic and acidic residues" evidence="1">
    <location>
        <begin position="1"/>
        <end position="11"/>
    </location>
</feature>
<organism evidence="3 4">
    <name type="scientific">Kipferlia bialata</name>
    <dbReference type="NCBI Taxonomy" id="797122"/>
    <lineage>
        <taxon>Eukaryota</taxon>
        <taxon>Metamonada</taxon>
        <taxon>Carpediemonas-like organisms</taxon>
        <taxon>Kipferlia</taxon>
    </lineage>
</organism>
<keyword evidence="2" id="KW-0812">Transmembrane</keyword>
<sequence length="151" mass="17079">MVETRGERRDGPLLPTTSPQCVDGERERERESDVEVERVREKSSPRPKTPFFTGPGGQYVTIAYCLVLTGILGCRLWVTPFDREMQGTLSRAVMCSIDSVCITCGVLLLWLSIHPFKRGKTVPFRLSFIIVRWVAMGYCSICIWVMVCVDS</sequence>
<feature type="transmembrane region" description="Helical" evidence="2">
    <location>
        <begin position="125"/>
        <end position="149"/>
    </location>
</feature>
<dbReference type="EMBL" id="BDIP01006244">
    <property type="protein sequence ID" value="GIQ90490.1"/>
    <property type="molecule type" value="Genomic_DNA"/>
</dbReference>
<reference evidence="3 4" key="1">
    <citation type="journal article" date="2018" name="PLoS ONE">
        <title>The draft genome of Kipferlia bialata reveals reductive genome evolution in fornicate parasites.</title>
        <authorList>
            <person name="Tanifuji G."/>
            <person name="Takabayashi S."/>
            <person name="Kume K."/>
            <person name="Takagi M."/>
            <person name="Nakayama T."/>
            <person name="Kamikawa R."/>
            <person name="Inagaki Y."/>
            <person name="Hashimoto T."/>
        </authorList>
    </citation>
    <scope>NUCLEOTIDE SEQUENCE [LARGE SCALE GENOMIC DNA]</scope>
    <source>
        <strain evidence="3">NY0173</strain>
    </source>
</reference>
<feature type="transmembrane region" description="Helical" evidence="2">
    <location>
        <begin position="90"/>
        <end position="113"/>
    </location>
</feature>
<comment type="caution">
    <text evidence="3">The sequence shown here is derived from an EMBL/GenBank/DDBJ whole genome shotgun (WGS) entry which is preliminary data.</text>
</comment>
<evidence type="ECO:0000313" key="4">
    <source>
        <dbReference type="Proteomes" id="UP000265618"/>
    </source>
</evidence>
<accession>A0A9K3DA65</accession>
<dbReference type="AlphaFoldDB" id="A0A9K3DA65"/>
<proteinExistence type="predicted"/>
<keyword evidence="2" id="KW-1133">Transmembrane helix</keyword>
<feature type="region of interest" description="Disordered" evidence="1">
    <location>
        <begin position="1"/>
        <end position="50"/>
    </location>
</feature>
<feature type="compositionally biased region" description="Basic and acidic residues" evidence="1">
    <location>
        <begin position="23"/>
        <end position="44"/>
    </location>
</feature>
<dbReference type="Proteomes" id="UP000265618">
    <property type="component" value="Unassembled WGS sequence"/>
</dbReference>
<keyword evidence="4" id="KW-1185">Reference proteome</keyword>
<evidence type="ECO:0000256" key="1">
    <source>
        <dbReference type="SAM" id="MobiDB-lite"/>
    </source>
</evidence>
<evidence type="ECO:0000256" key="2">
    <source>
        <dbReference type="SAM" id="Phobius"/>
    </source>
</evidence>
<protein>
    <submittedName>
        <fullName evidence="3">Uncharacterized protein</fullName>
    </submittedName>
</protein>
<feature type="transmembrane region" description="Helical" evidence="2">
    <location>
        <begin position="59"/>
        <end position="78"/>
    </location>
</feature>
<name>A0A9K3DA65_9EUKA</name>
<evidence type="ECO:0000313" key="3">
    <source>
        <dbReference type="EMBL" id="GIQ90490.1"/>
    </source>
</evidence>
<keyword evidence="2" id="KW-0472">Membrane</keyword>